<feature type="region of interest" description="Disordered" evidence="1">
    <location>
        <begin position="421"/>
        <end position="451"/>
    </location>
</feature>
<sequence>MSQPWESDSEVSGRMSDIGDGFPQDAIPDIPHDDPVRAPRVRGSVICASTLGGLLIVRVSLGFGNPDTGDRFVGSGSKFDEVGDRIAALVPDGGWQGLAAQAYLSQNLAQSQRAKVIRDLDHQTGDLVSAQAQAVVNAREAANIGMVIAGIALGVCATCEATMGPPGQILSFQIALFMCSPAVALVVVFLIELAVAASQNASKLQAMTQRLTDLVTSLPTRSGPIPGLTDSTFPPAHPRSEFDGADPVVPPTIAGLPDDTAPRPETPDICLALADLPGSLEFSVPNLPSPGFPDFGAPHLPIPQLAGMPSLPNSSTGRPNLADVFAGGMSNVPTADELPALPGLAEALAAMPSLNLANLATMTSQPAMAQLAASLSQLTGLSGAAGGLGQLANTAARQAQMISSVTQQGVQQLTTPADHDIAGAATGTPTELRVPVDAATGTSQRRQQHVA</sequence>
<name>A0A653EMS8_MYCKA</name>
<accession>A0A653EMS8</accession>
<evidence type="ECO:0000259" key="3">
    <source>
        <dbReference type="Pfam" id="PF18879"/>
    </source>
</evidence>
<evidence type="ECO:0000256" key="2">
    <source>
        <dbReference type="SAM" id="Phobius"/>
    </source>
</evidence>
<keyword evidence="2" id="KW-0812">Transmembrane</keyword>
<organism evidence="4">
    <name type="scientific">Mycobacterium kansasii</name>
    <dbReference type="NCBI Taxonomy" id="1768"/>
    <lineage>
        <taxon>Bacteria</taxon>
        <taxon>Bacillati</taxon>
        <taxon>Actinomycetota</taxon>
        <taxon>Actinomycetes</taxon>
        <taxon>Mycobacteriales</taxon>
        <taxon>Mycobacteriaceae</taxon>
        <taxon>Mycobacterium</taxon>
    </lineage>
</organism>
<reference evidence="4" key="1">
    <citation type="submission" date="2019-05" db="EMBL/GenBank/DDBJ databases">
        <authorList>
            <person name="Naeem R."/>
            <person name="Antony C."/>
            <person name="Guan Q."/>
        </authorList>
    </citation>
    <scope>NUCLEOTIDE SEQUENCE</scope>
    <source>
        <strain evidence="4">3</strain>
    </source>
</reference>
<dbReference type="InterPro" id="IPR043796">
    <property type="entry name" value="ESX-1_EspA/EspE-like"/>
</dbReference>
<dbReference type="AlphaFoldDB" id="A0A653EMS8"/>
<gene>
    <name evidence="4" type="ORF">BIN_B_01621</name>
</gene>
<protein>
    <recommendedName>
        <fullName evidence="3">ESX-1 secretion-associated protein EspA/EspE-like domain-containing protein</fullName>
    </recommendedName>
</protein>
<feature type="transmembrane region" description="Helical" evidence="2">
    <location>
        <begin position="141"/>
        <end position="163"/>
    </location>
</feature>
<feature type="region of interest" description="Disordered" evidence="1">
    <location>
        <begin position="1"/>
        <end position="36"/>
    </location>
</feature>
<keyword evidence="2" id="KW-0472">Membrane</keyword>
<feature type="transmembrane region" description="Helical" evidence="2">
    <location>
        <begin position="169"/>
        <end position="195"/>
    </location>
</feature>
<dbReference type="EMBL" id="LR589268">
    <property type="protein sequence ID" value="VTO98819.1"/>
    <property type="molecule type" value="Genomic_DNA"/>
</dbReference>
<evidence type="ECO:0000256" key="1">
    <source>
        <dbReference type="SAM" id="MobiDB-lite"/>
    </source>
</evidence>
<keyword evidence="2" id="KW-1133">Transmembrane helix</keyword>
<feature type="domain" description="ESX-1 secretion-associated protein EspA/EspE-like" evidence="3">
    <location>
        <begin position="61"/>
        <end position="141"/>
    </location>
</feature>
<proteinExistence type="predicted"/>
<evidence type="ECO:0000313" key="4">
    <source>
        <dbReference type="EMBL" id="VTO98819.1"/>
    </source>
</evidence>
<dbReference type="Pfam" id="PF18879">
    <property type="entry name" value="EspA_EspE"/>
    <property type="match status" value="1"/>
</dbReference>